<dbReference type="Gene3D" id="3.40.1190.20">
    <property type="match status" value="1"/>
</dbReference>
<protein>
    <recommendedName>
        <fullName evidence="8">ADP-dependent glucokinase</fullName>
    </recommendedName>
</protein>
<keyword evidence="4" id="KW-0460">Magnesium</keyword>
<evidence type="ECO:0000256" key="1">
    <source>
        <dbReference type="ARBA" id="ARBA00022679"/>
    </source>
</evidence>
<sequence>MIVKSLFVLIISIVIGYVLYKKQLVNDNEIEQEIIASWSESIVLPKKQFRKLLVGINSNVDLIVPGVELLLKLNITPGNDFNHDQLYTLDHLQETFSHFFRKGSAAERAFMDDKLFRKIVSEAEKLSNPKFYIGGNAALIGNKIAQVFPEVELHLVGPVGPKLQELLPSSITVPKISHIEKDEVHLIMEYQVEEVWGPHRAPVATRFITSYDESNSKATLIEAFFQYIQNYHPDLIILSGLHLLEGQPSEFFSQKLSLIQAELAKVPNAIPVHLELASMVNKKFVKEIADNIVSKVSSLGLNEQELTFLSHAAKGPHSEYFETIQGQPEIHKISDIILWVLITYGHSKENPSYKLTRVHFHCLTYHIIGIHPSAWSNNPSAVGAGTRVAGIQACDVESPDPDLVTLKFPEKFKLFSGDKERSLNESKPIITWKKEGFHFALSPVLVCKQPLKTVGLGDSISATGLMFSEFVSNVNS</sequence>
<dbReference type="OMA" id="FIHYMGR"/>
<keyword evidence="5" id="KW-0324">Glycolysis</keyword>
<dbReference type="SUPFAM" id="SSF53613">
    <property type="entry name" value="Ribokinase-like"/>
    <property type="match status" value="1"/>
</dbReference>
<dbReference type="EnsemblMetazoa" id="G11824.5">
    <property type="protein sequence ID" value="G11824.5:cds"/>
    <property type="gene ID" value="G11824"/>
</dbReference>
<evidence type="ECO:0000256" key="4">
    <source>
        <dbReference type="ARBA" id="ARBA00022842"/>
    </source>
</evidence>
<dbReference type="InterPro" id="IPR007666">
    <property type="entry name" value="ADP_PFK/GK"/>
</dbReference>
<evidence type="ECO:0000313" key="6">
    <source>
        <dbReference type="EnsemblMetazoa" id="G11824.4:cds"/>
    </source>
</evidence>
<organism evidence="6 7">
    <name type="scientific">Magallana gigas</name>
    <name type="common">Pacific oyster</name>
    <name type="synonym">Crassostrea gigas</name>
    <dbReference type="NCBI Taxonomy" id="29159"/>
    <lineage>
        <taxon>Eukaryota</taxon>
        <taxon>Metazoa</taxon>
        <taxon>Spiralia</taxon>
        <taxon>Lophotrochozoa</taxon>
        <taxon>Mollusca</taxon>
        <taxon>Bivalvia</taxon>
        <taxon>Autobranchia</taxon>
        <taxon>Pteriomorphia</taxon>
        <taxon>Ostreida</taxon>
        <taxon>Ostreoidea</taxon>
        <taxon>Ostreidae</taxon>
        <taxon>Magallana</taxon>
    </lineage>
</organism>
<accession>A0A8W8I0G0</accession>
<keyword evidence="1" id="KW-0808">Transferase</keyword>
<dbReference type="Proteomes" id="UP000005408">
    <property type="component" value="Unassembled WGS sequence"/>
</dbReference>
<evidence type="ECO:0000256" key="5">
    <source>
        <dbReference type="ARBA" id="ARBA00023152"/>
    </source>
</evidence>
<evidence type="ECO:0000313" key="7">
    <source>
        <dbReference type="Proteomes" id="UP000005408"/>
    </source>
</evidence>
<dbReference type="GO" id="GO:0043843">
    <property type="term" value="F:ADP-specific glucokinase activity"/>
    <property type="evidence" value="ECO:0007669"/>
    <property type="project" value="TreeGrafter"/>
</dbReference>
<dbReference type="GO" id="GO:0006006">
    <property type="term" value="P:glucose metabolic process"/>
    <property type="evidence" value="ECO:0007669"/>
    <property type="project" value="TreeGrafter"/>
</dbReference>
<proteinExistence type="predicted"/>
<evidence type="ECO:0008006" key="8">
    <source>
        <dbReference type="Google" id="ProtNLM"/>
    </source>
</evidence>
<dbReference type="OrthoDB" id="5847021at2759"/>
<dbReference type="GO" id="GO:0046872">
    <property type="term" value="F:metal ion binding"/>
    <property type="evidence" value="ECO:0007669"/>
    <property type="project" value="UniProtKB-KW"/>
</dbReference>
<evidence type="ECO:0000256" key="3">
    <source>
        <dbReference type="ARBA" id="ARBA00022777"/>
    </source>
</evidence>
<dbReference type="AlphaFoldDB" id="A0A8W8I0G0"/>
<dbReference type="PANTHER" id="PTHR21208:SF0">
    <property type="entry name" value="ADP-DEPENDENT GLUCOKINASE"/>
    <property type="match status" value="1"/>
</dbReference>
<dbReference type="GO" id="GO:0005783">
    <property type="term" value="C:endoplasmic reticulum"/>
    <property type="evidence" value="ECO:0007669"/>
    <property type="project" value="TreeGrafter"/>
</dbReference>
<keyword evidence="7" id="KW-1185">Reference proteome</keyword>
<dbReference type="InterPro" id="IPR029056">
    <property type="entry name" value="Ribokinase-like"/>
</dbReference>
<keyword evidence="3" id="KW-0418">Kinase</keyword>
<name>A0A8W8I0G0_MAGGI</name>
<dbReference type="GO" id="GO:0006096">
    <property type="term" value="P:glycolytic process"/>
    <property type="evidence" value="ECO:0007669"/>
    <property type="project" value="UniProtKB-KW"/>
</dbReference>
<dbReference type="PANTHER" id="PTHR21208">
    <property type="entry name" value="ADP-DEPENDENT GLUCOKINASE"/>
    <property type="match status" value="1"/>
</dbReference>
<dbReference type="EnsemblMetazoa" id="G11824.4">
    <property type="protein sequence ID" value="G11824.4:cds"/>
    <property type="gene ID" value="G11824"/>
</dbReference>
<dbReference type="Pfam" id="PF04587">
    <property type="entry name" value="ADP_PFK_GK"/>
    <property type="match status" value="1"/>
</dbReference>
<keyword evidence="2" id="KW-0479">Metal-binding</keyword>
<evidence type="ECO:0000256" key="2">
    <source>
        <dbReference type="ARBA" id="ARBA00022723"/>
    </source>
</evidence>
<dbReference type="PROSITE" id="PS51255">
    <property type="entry name" value="ADPK"/>
    <property type="match status" value="1"/>
</dbReference>
<reference evidence="6" key="1">
    <citation type="submission" date="2022-08" db="UniProtKB">
        <authorList>
            <consortium name="EnsemblMetazoa"/>
        </authorList>
    </citation>
    <scope>IDENTIFICATION</scope>
    <source>
        <strain evidence="6">05x7-T-G4-1.051#20</strain>
    </source>
</reference>